<feature type="domain" description="Aminotransferase class I/classII large" evidence="11">
    <location>
        <begin position="143"/>
        <end position="430"/>
    </location>
</feature>
<dbReference type="Proteomes" id="UP000094565">
    <property type="component" value="Chromosome 3"/>
</dbReference>
<proteinExistence type="inferred from homology"/>
<dbReference type="GO" id="GO:0016020">
    <property type="term" value="C:membrane"/>
    <property type="evidence" value="ECO:0007669"/>
    <property type="project" value="GOC"/>
</dbReference>
<evidence type="ECO:0000256" key="4">
    <source>
        <dbReference type="ARBA" id="ARBA00008392"/>
    </source>
</evidence>
<dbReference type="SUPFAM" id="SSF53383">
    <property type="entry name" value="PLP-dependent transferases"/>
    <property type="match status" value="1"/>
</dbReference>
<dbReference type="OrthoDB" id="3168162at2759"/>
<evidence type="ECO:0000256" key="7">
    <source>
        <dbReference type="ARBA" id="ARBA00022898"/>
    </source>
</evidence>
<dbReference type="AlphaFoldDB" id="A0A1B2JGP7"/>
<evidence type="ECO:0000256" key="2">
    <source>
        <dbReference type="ARBA" id="ARBA00004760"/>
    </source>
</evidence>
<evidence type="ECO:0000256" key="5">
    <source>
        <dbReference type="ARBA" id="ARBA00013220"/>
    </source>
</evidence>
<comment type="pathway">
    <text evidence="3">Sphingolipid metabolism.</text>
</comment>
<dbReference type="EC" id="2.3.1.50" evidence="5"/>
<dbReference type="InterPro" id="IPR015422">
    <property type="entry name" value="PyrdxlP-dep_Trfase_small"/>
</dbReference>
<dbReference type="Gene3D" id="3.40.640.10">
    <property type="entry name" value="Type I PLP-dependent aspartate aminotransferase-like (Major domain)"/>
    <property type="match status" value="1"/>
</dbReference>
<evidence type="ECO:0000256" key="9">
    <source>
        <dbReference type="ARBA" id="ARBA00023098"/>
    </source>
</evidence>
<keyword evidence="7" id="KW-0663">Pyridoxal phosphate</keyword>
<dbReference type="Gene3D" id="3.90.1150.10">
    <property type="entry name" value="Aspartate Aminotransferase, domain 1"/>
    <property type="match status" value="1"/>
</dbReference>
<dbReference type="InterPro" id="IPR015424">
    <property type="entry name" value="PyrdxlP-dep_Trfase"/>
</dbReference>
<gene>
    <name evidence="12" type="primary">LCB1</name>
    <name evidence="12" type="ORF">ATY40_BA7504285</name>
</gene>
<reference evidence="12 13" key="1">
    <citation type="submission" date="2016-02" db="EMBL/GenBank/DDBJ databases">
        <title>Comparative genomic and transcriptomic foundation for Pichia pastoris.</title>
        <authorList>
            <person name="Love K.R."/>
            <person name="Shah K.A."/>
            <person name="Whittaker C.A."/>
            <person name="Wu J."/>
            <person name="Bartlett M.C."/>
            <person name="Ma D."/>
            <person name="Leeson R.L."/>
            <person name="Priest M."/>
            <person name="Young S.K."/>
            <person name="Love J.C."/>
        </authorList>
    </citation>
    <scope>NUCLEOTIDE SEQUENCE [LARGE SCALE GENOMIC DNA]</scope>
    <source>
        <strain evidence="12 13">ATCC 28485</strain>
    </source>
</reference>
<dbReference type="EMBL" id="CP014586">
    <property type="protein sequence ID" value="ANZ76988.1"/>
    <property type="molecule type" value="Genomic_DNA"/>
</dbReference>
<dbReference type="Pfam" id="PF00155">
    <property type="entry name" value="Aminotran_1_2"/>
    <property type="match status" value="1"/>
</dbReference>
<evidence type="ECO:0000313" key="13">
    <source>
        <dbReference type="Proteomes" id="UP000094565"/>
    </source>
</evidence>
<evidence type="ECO:0000259" key="11">
    <source>
        <dbReference type="Pfam" id="PF00155"/>
    </source>
</evidence>
<dbReference type="GO" id="GO:0004758">
    <property type="term" value="F:serine C-palmitoyltransferase activity"/>
    <property type="evidence" value="ECO:0007669"/>
    <property type="project" value="TreeGrafter"/>
</dbReference>
<keyword evidence="9" id="KW-0443">Lipid metabolism</keyword>
<evidence type="ECO:0000256" key="8">
    <source>
        <dbReference type="ARBA" id="ARBA00022919"/>
    </source>
</evidence>
<name>A0A1B2JGP7_PICPA</name>
<evidence type="ECO:0000256" key="1">
    <source>
        <dbReference type="ARBA" id="ARBA00001933"/>
    </source>
</evidence>
<comment type="similarity">
    <text evidence="4">Belongs to the class-II pyridoxal-phosphate-dependent aminotransferase family.</text>
</comment>
<organism evidence="12 13">
    <name type="scientific">Komagataella pastoris</name>
    <name type="common">Yeast</name>
    <name type="synonym">Pichia pastoris</name>
    <dbReference type="NCBI Taxonomy" id="4922"/>
    <lineage>
        <taxon>Eukaryota</taxon>
        <taxon>Fungi</taxon>
        <taxon>Dikarya</taxon>
        <taxon>Ascomycota</taxon>
        <taxon>Saccharomycotina</taxon>
        <taxon>Pichiomycetes</taxon>
        <taxon>Pichiales</taxon>
        <taxon>Pichiaceae</taxon>
        <taxon>Komagataella</taxon>
    </lineage>
</organism>
<dbReference type="PANTHER" id="PTHR13693">
    <property type="entry name" value="CLASS II AMINOTRANSFERASE/8-AMINO-7-OXONONANOATE SYNTHASE"/>
    <property type="match status" value="1"/>
</dbReference>
<comment type="pathway">
    <text evidence="2">Lipid metabolism; sphingolipid metabolism.</text>
</comment>
<keyword evidence="8" id="KW-0746">Sphingolipid metabolism</keyword>
<dbReference type="GO" id="GO:0030170">
    <property type="term" value="F:pyridoxal phosphate binding"/>
    <property type="evidence" value="ECO:0007669"/>
    <property type="project" value="InterPro"/>
</dbReference>
<dbReference type="GO" id="GO:0005783">
    <property type="term" value="C:endoplasmic reticulum"/>
    <property type="evidence" value="ECO:0007669"/>
    <property type="project" value="TreeGrafter"/>
</dbReference>
<comment type="cofactor">
    <cofactor evidence="1">
        <name>pyridoxal 5'-phosphate</name>
        <dbReference type="ChEBI" id="CHEBI:597326"/>
    </cofactor>
</comment>
<evidence type="ECO:0000256" key="3">
    <source>
        <dbReference type="ARBA" id="ARBA00004991"/>
    </source>
</evidence>
<dbReference type="GO" id="GO:0046512">
    <property type="term" value="P:sphingosine biosynthetic process"/>
    <property type="evidence" value="ECO:0007669"/>
    <property type="project" value="TreeGrafter"/>
</dbReference>
<evidence type="ECO:0000313" key="12">
    <source>
        <dbReference type="EMBL" id="ANZ76988.1"/>
    </source>
</evidence>
<sequence length="550" mass="61756">MSTTTVTTTTILLPEYLGNIYAEVETSFGRFLSLVREIPGGAIIINYIRASYKNDPYRSLFELALALFAIRYFLASKFSYNEKDMVKLSDKDIDELVEEWNPEPIVLPVSDKEQWQADSNPLVIGPVASRIELQLPNGEHLKNIVNLASNDFLNMSQREETKDAAKKQIAFSGIGACGPPNFYGTQDAHARLEEDLAQFLGAERAILYSQDFCTVPSVIACFLKRGDIVVYDSGIALATQKGIELSRCTAYHFNHNDMENLEKVLTDLKPMLDEGPLTRRFIITEGLFQNFGDSPDLRRICELKKKFKYRLFLDETLSIGVLGATGRGLPELYGIPRTEVEVTTGALSYALGSSGGFCVGENAMVHHQLISSSAYVFSAAIPPYFARVASVSLRLLQEDDSVPKLQSSINLLYSKFKECQRLKKLVIITSSDVSPILHLRLHRDLRSRLDLPVSYGGPGSSMEKIVQRGDEHGYFDDNYNRESQILQQIVDRVLNNHNILITRCKRILHHEKLPLLPELMIHSNVAFSESELSEAFEAISAEIYNVLQQL</sequence>
<keyword evidence="6" id="KW-0808">Transferase</keyword>
<dbReference type="PANTHER" id="PTHR13693:SF2">
    <property type="entry name" value="SERINE PALMITOYLTRANSFERASE 1"/>
    <property type="match status" value="1"/>
</dbReference>
<dbReference type="InterPro" id="IPR050087">
    <property type="entry name" value="AON_synthase_class-II"/>
</dbReference>
<keyword evidence="13" id="KW-1185">Reference proteome</keyword>
<dbReference type="GO" id="GO:0046513">
    <property type="term" value="P:ceramide biosynthetic process"/>
    <property type="evidence" value="ECO:0007669"/>
    <property type="project" value="TreeGrafter"/>
</dbReference>
<accession>A0A1B2JGP7</accession>
<protein>
    <recommendedName>
        <fullName evidence="5">serine C-palmitoyltransferase</fullName>
        <ecNumber evidence="5">2.3.1.50</ecNumber>
    </recommendedName>
</protein>
<evidence type="ECO:0000256" key="10">
    <source>
        <dbReference type="ARBA" id="ARBA00023315"/>
    </source>
</evidence>
<keyword evidence="10" id="KW-0012">Acyltransferase</keyword>
<dbReference type="InterPro" id="IPR015421">
    <property type="entry name" value="PyrdxlP-dep_Trfase_major"/>
</dbReference>
<evidence type="ECO:0000256" key="6">
    <source>
        <dbReference type="ARBA" id="ARBA00022679"/>
    </source>
</evidence>
<dbReference type="InterPro" id="IPR004839">
    <property type="entry name" value="Aminotransferase_I/II_large"/>
</dbReference>